<dbReference type="InterPro" id="IPR011009">
    <property type="entry name" value="Kinase-like_dom_sf"/>
</dbReference>
<evidence type="ECO:0000256" key="10">
    <source>
        <dbReference type="ARBA" id="ARBA00037982"/>
    </source>
</evidence>
<proteinExistence type="inferred from homology"/>
<comment type="catalytic activity">
    <reaction evidence="12">
        <text>L-seryl-[protein] + ATP = O-phospho-L-seryl-[protein] + ADP + H(+)</text>
        <dbReference type="Rhea" id="RHEA:17989"/>
        <dbReference type="Rhea" id="RHEA-COMP:9863"/>
        <dbReference type="Rhea" id="RHEA-COMP:11604"/>
        <dbReference type="ChEBI" id="CHEBI:15378"/>
        <dbReference type="ChEBI" id="CHEBI:29999"/>
        <dbReference type="ChEBI" id="CHEBI:30616"/>
        <dbReference type="ChEBI" id="CHEBI:83421"/>
        <dbReference type="ChEBI" id="CHEBI:456216"/>
        <dbReference type="EC" id="2.7.11.1"/>
    </reaction>
</comment>
<evidence type="ECO:0000256" key="2">
    <source>
        <dbReference type="ARBA" id="ARBA00022527"/>
    </source>
</evidence>
<evidence type="ECO:0000313" key="17">
    <source>
        <dbReference type="RefSeq" id="XP_017785458.1"/>
    </source>
</evidence>
<evidence type="ECO:0000256" key="13">
    <source>
        <dbReference type="PROSITE-ProRule" id="PRU10141"/>
    </source>
</evidence>
<dbReference type="SUPFAM" id="SSF56112">
    <property type="entry name" value="Protein kinase-like (PK-like)"/>
    <property type="match status" value="1"/>
</dbReference>
<keyword evidence="2 14" id="KW-0723">Serine/threonine-protein kinase</keyword>
<dbReference type="EC" id="2.7.11.1" evidence="1"/>
<dbReference type="Gene3D" id="1.10.510.10">
    <property type="entry name" value="Transferase(Phosphotransferase) domain 1"/>
    <property type="match status" value="1"/>
</dbReference>
<dbReference type="SMART" id="SM00220">
    <property type="entry name" value="S_TKc"/>
    <property type="match status" value="1"/>
</dbReference>
<feature type="domain" description="Protein kinase" evidence="15">
    <location>
        <begin position="95"/>
        <end position="344"/>
    </location>
</feature>
<dbReference type="Proteomes" id="UP000695000">
    <property type="component" value="Unplaced"/>
</dbReference>
<evidence type="ECO:0000259" key="15">
    <source>
        <dbReference type="PROSITE" id="PS50011"/>
    </source>
</evidence>
<evidence type="ECO:0000256" key="1">
    <source>
        <dbReference type="ARBA" id="ARBA00012513"/>
    </source>
</evidence>
<dbReference type="Gene3D" id="3.30.200.20">
    <property type="entry name" value="Phosphorylase Kinase, domain 1"/>
    <property type="match status" value="1"/>
</dbReference>
<evidence type="ECO:0000256" key="12">
    <source>
        <dbReference type="ARBA" id="ARBA00048679"/>
    </source>
</evidence>
<sequence>MKAAGKSKKTDRETIVKSRKSSYDLRTSNVYFLHPSAKLEQEQRELIRCPPLTRKTCTAVLNSKEKLGATPVGTKGKLSLMYDRTVKKKYVEQLFLKIDKIGEGSFGSVHRYRSVEDNMCYAIKVIKRKPNDVYGEVDCLDLIDNNPYCIQYLNAWEECGMIYIQFELAIMSLADYAKRNHNICEEECWNILYDLLKALAPLHQRGLCHNDIKPDNIMITFDGKYKLCDFGLLTDVKLMSAKSALMKSEGDAKYVANEVLQGDMSTSGDIFALGISLLELSMDLLLPGYGPCWHDLRQCSWRMLPSNAKGRISFDLETIINWMMHVDPAQRPTVEQLFGTQKMLDRRRAKKPRFDYFKAWYSANCNADIRGMLTVTINLPDDQNINEPATPNSDRSLSPVTTPKQRVSTIIVRKFIPLKLDMEAPATSLAVR</sequence>
<comment type="catalytic activity">
    <reaction evidence="11">
        <text>L-threonyl-[protein] + ATP = O-phospho-L-threonyl-[protein] + ADP + H(+)</text>
        <dbReference type="Rhea" id="RHEA:46608"/>
        <dbReference type="Rhea" id="RHEA-COMP:11060"/>
        <dbReference type="Rhea" id="RHEA-COMP:11605"/>
        <dbReference type="ChEBI" id="CHEBI:15378"/>
        <dbReference type="ChEBI" id="CHEBI:30013"/>
        <dbReference type="ChEBI" id="CHEBI:30616"/>
        <dbReference type="ChEBI" id="CHEBI:61977"/>
        <dbReference type="ChEBI" id="CHEBI:456216"/>
        <dbReference type="EC" id="2.7.11.1"/>
    </reaction>
</comment>
<evidence type="ECO:0000313" key="16">
    <source>
        <dbReference type="Proteomes" id="UP000695000"/>
    </source>
</evidence>
<dbReference type="InterPro" id="IPR017441">
    <property type="entry name" value="Protein_kinase_ATP_BS"/>
</dbReference>
<accession>A0ABM1NF58</accession>
<name>A0ABM1NF58_NICVS</name>
<evidence type="ECO:0000256" key="8">
    <source>
        <dbReference type="ARBA" id="ARBA00022842"/>
    </source>
</evidence>
<keyword evidence="16" id="KW-1185">Reference proteome</keyword>
<dbReference type="PROSITE" id="PS00108">
    <property type="entry name" value="PROTEIN_KINASE_ST"/>
    <property type="match status" value="1"/>
</dbReference>
<dbReference type="PROSITE" id="PS00107">
    <property type="entry name" value="PROTEIN_KINASE_ATP"/>
    <property type="match status" value="1"/>
</dbReference>
<feature type="binding site" evidence="13">
    <location>
        <position position="124"/>
    </location>
    <ligand>
        <name>ATP</name>
        <dbReference type="ChEBI" id="CHEBI:30616"/>
    </ligand>
</feature>
<dbReference type="PROSITE" id="PS50011">
    <property type="entry name" value="PROTEIN_KINASE_DOM"/>
    <property type="match status" value="1"/>
</dbReference>
<comment type="similarity">
    <text evidence="10">Belongs to the protein kinase superfamily. Ser/Thr protein kinase family. GCN2 subfamily.</text>
</comment>
<dbReference type="RefSeq" id="XP_017785458.1">
    <property type="nucleotide sequence ID" value="XM_017929969.1"/>
</dbReference>
<evidence type="ECO:0000256" key="9">
    <source>
        <dbReference type="ARBA" id="ARBA00023306"/>
    </source>
</evidence>
<keyword evidence="3" id="KW-0808">Transferase</keyword>
<evidence type="ECO:0000256" key="14">
    <source>
        <dbReference type="RuleBase" id="RU000304"/>
    </source>
</evidence>
<evidence type="ECO:0000256" key="4">
    <source>
        <dbReference type="ARBA" id="ARBA00022723"/>
    </source>
</evidence>
<keyword evidence="9" id="KW-0131">Cell cycle</keyword>
<dbReference type="InterPro" id="IPR050339">
    <property type="entry name" value="CC_SR_Kinase"/>
</dbReference>
<dbReference type="InterPro" id="IPR000719">
    <property type="entry name" value="Prot_kinase_dom"/>
</dbReference>
<organism evidence="16 17">
    <name type="scientific">Nicrophorus vespilloides</name>
    <name type="common">Boreal carrion beetle</name>
    <dbReference type="NCBI Taxonomy" id="110193"/>
    <lineage>
        <taxon>Eukaryota</taxon>
        <taxon>Metazoa</taxon>
        <taxon>Ecdysozoa</taxon>
        <taxon>Arthropoda</taxon>
        <taxon>Hexapoda</taxon>
        <taxon>Insecta</taxon>
        <taxon>Pterygota</taxon>
        <taxon>Neoptera</taxon>
        <taxon>Endopterygota</taxon>
        <taxon>Coleoptera</taxon>
        <taxon>Polyphaga</taxon>
        <taxon>Staphyliniformia</taxon>
        <taxon>Silphidae</taxon>
        <taxon>Nicrophorinae</taxon>
        <taxon>Nicrophorus</taxon>
    </lineage>
</organism>
<dbReference type="InterPro" id="IPR008271">
    <property type="entry name" value="Ser/Thr_kinase_AS"/>
</dbReference>
<dbReference type="Pfam" id="PF00069">
    <property type="entry name" value="Pkinase"/>
    <property type="match status" value="1"/>
</dbReference>
<keyword evidence="6" id="KW-0418">Kinase</keyword>
<evidence type="ECO:0000256" key="7">
    <source>
        <dbReference type="ARBA" id="ARBA00022840"/>
    </source>
</evidence>
<gene>
    <name evidence="17" type="primary">LOC108568728</name>
</gene>
<keyword evidence="5 13" id="KW-0547">Nucleotide-binding</keyword>
<dbReference type="PANTHER" id="PTHR11042:SF183">
    <property type="entry name" value="MEMBRANE-ASSOCIATED TYROSINE- AND THREONINE-SPECIFIC CDC2-INHIBITORY KINASE"/>
    <property type="match status" value="1"/>
</dbReference>
<reference evidence="17" key="1">
    <citation type="submission" date="2025-08" db="UniProtKB">
        <authorList>
            <consortium name="RefSeq"/>
        </authorList>
    </citation>
    <scope>IDENTIFICATION</scope>
    <source>
        <tissue evidence="17">Whole Larva</tissue>
    </source>
</reference>
<keyword evidence="8" id="KW-0460">Magnesium</keyword>
<evidence type="ECO:0000256" key="5">
    <source>
        <dbReference type="ARBA" id="ARBA00022741"/>
    </source>
</evidence>
<dbReference type="GeneID" id="108568728"/>
<evidence type="ECO:0000256" key="3">
    <source>
        <dbReference type="ARBA" id="ARBA00022679"/>
    </source>
</evidence>
<evidence type="ECO:0000256" key="11">
    <source>
        <dbReference type="ARBA" id="ARBA00047899"/>
    </source>
</evidence>
<dbReference type="PANTHER" id="PTHR11042">
    <property type="entry name" value="EUKARYOTIC TRANSLATION INITIATION FACTOR 2-ALPHA KINASE EIF2-ALPHA KINASE -RELATED"/>
    <property type="match status" value="1"/>
</dbReference>
<protein>
    <recommendedName>
        <fullName evidence="1">non-specific serine/threonine protein kinase</fullName>
        <ecNumber evidence="1">2.7.11.1</ecNumber>
    </recommendedName>
</protein>
<keyword evidence="4" id="KW-0479">Metal-binding</keyword>
<keyword evidence="7 13" id="KW-0067">ATP-binding</keyword>
<evidence type="ECO:0000256" key="6">
    <source>
        <dbReference type="ARBA" id="ARBA00022777"/>
    </source>
</evidence>